<protein>
    <submittedName>
        <fullName evidence="1">Uncharacterized protein</fullName>
    </submittedName>
</protein>
<organism evidence="1 2">
    <name type="scientific">Lithospermum erythrorhizon</name>
    <name type="common">Purple gromwell</name>
    <name type="synonym">Lithospermum officinale var. erythrorhizon</name>
    <dbReference type="NCBI Taxonomy" id="34254"/>
    <lineage>
        <taxon>Eukaryota</taxon>
        <taxon>Viridiplantae</taxon>
        <taxon>Streptophyta</taxon>
        <taxon>Embryophyta</taxon>
        <taxon>Tracheophyta</taxon>
        <taxon>Spermatophyta</taxon>
        <taxon>Magnoliopsida</taxon>
        <taxon>eudicotyledons</taxon>
        <taxon>Gunneridae</taxon>
        <taxon>Pentapetalae</taxon>
        <taxon>asterids</taxon>
        <taxon>lamiids</taxon>
        <taxon>Boraginales</taxon>
        <taxon>Boraginaceae</taxon>
        <taxon>Boraginoideae</taxon>
        <taxon>Lithospermeae</taxon>
        <taxon>Lithospermum</taxon>
    </lineage>
</organism>
<dbReference type="EMBL" id="BAABME010017842">
    <property type="protein sequence ID" value="GAA0151566.1"/>
    <property type="molecule type" value="Genomic_DNA"/>
</dbReference>
<evidence type="ECO:0000313" key="2">
    <source>
        <dbReference type="Proteomes" id="UP001454036"/>
    </source>
</evidence>
<sequence length="107" mass="11759">MKVPYSLSNGLSIEEGHLWNKRVEALYMIKALNASYACTRQIEEFKTSEEGDLFVGKEAAATVYGFMTQFLGDLPQLAALAEDVEVPIEGGEVVEWDIVDEEGGEVA</sequence>
<dbReference type="Proteomes" id="UP001454036">
    <property type="component" value="Unassembled WGS sequence"/>
</dbReference>
<keyword evidence="2" id="KW-1185">Reference proteome</keyword>
<evidence type="ECO:0000313" key="1">
    <source>
        <dbReference type="EMBL" id="GAA0151566.1"/>
    </source>
</evidence>
<accession>A0AAV3PLJ0</accession>
<dbReference type="AlphaFoldDB" id="A0AAV3PLJ0"/>
<gene>
    <name evidence="1" type="ORF">LIER_37308</name>
</gene>
<reference evidence="1 2" key="1">
    <citation type="submission" date="2024-01" db="EMBL/GenBank/DDBJ databases">
        <title>The complete chloroplast genome sequence of Lithospermum erythrorhizon: insights into the phylogenetic relationship among Boraginaceae species and the maternal lineages of purple gromwells.</title>
        <authorList>
            <person name="Okada T."/>
            <person name="Watanabe K."/>
        </authorList>
    </citation>
    <scope>NUCLEOTIDE SEQUENCE [LARGE SCALE GENOMIC DNA]</scope>
</reference>
<name>A0AAV3PLJ0_LITER</name>
<proteinExistence type="predicted"/>
<comment type="caution">
    <text evidence="1">The sequence shown here is derived from an EMBL/GenBank/DDBJ whole genome shotgun (WGS) entry which is preliminary data.</text>
</comment>